<gene>
    <name evidence="1" type="ORF">B296_00029184</name>
</gene>
<reference evidence="1 2" key="1">
    <citation type="journal article" date="2014" name="Agronomy (Basel)">
        <title>A Draft Genome Sequence for Ensete ventricosum, the Drought-Tolerant Tree Against Hunger.</title>
        <authorList>
            <person name="Harrison J."/>
            <person name="Moore K.A."/>
            <person name="Paszkiewicz K."/>
            <person name="Jones T."/>
            <person name="Grant M."/>
            <person name="Ambacheew D."/>
            <person name="Muzemil S."/>
            <person name="Studholme D.J."/>
        </authorList>
    </citation>
    <scope>NUCLEOTIDE SEQUENCE [LARGE SCALE GENOMIC DNA]</scope>
</reference>
<evidence type="ECO:0000313" key="1">
    <source>
        <dbReference type="EMBL" id="RRT66352.1"/>
    </source>
</evidence>
<dbReference type="Proteomes" id="UP000287651">
    <property type="component" value="Unassembled WGS sequence"/>
</dbReference>
<organism evidence="1 2">
    <name type="scientific">Ensete ventricosum</name>
    <name type="common">Abyssinian banana</name>
    <name type="synonym">Musa ensete</name>
    <dbReference type="NCBI Taxonomy" id="4639"/>
    <lineage>
        <taxon>Eukaryota</taxon>
        <taxon>Viridiplantae</taxon>
        <taxon>Streptophyta</taxon>
        <taxon>Embryophyta</taxon>
        <taxon>Tracheophyta</taxon>
        <taxon>Spermatophyta</taxon>
        <taxon>Magnoliopsida</taxon>
        <taxon>Liliopsida</taxon>
        <taxon>Zingiberales</taxon>
        <taxon>Musaceae</taxon>
        <taxon>Ensete</taxon>
    </lineage>
</organism>
<protein>
    <submittedName>
        <fullName evidence="1">Uncharacterized protein</fullName>
    </submittedName>
</protein>
<dbReference type="EMBL" id="AMZH03005455">
    <property type="protein sequence ID" value="RRT66352.1"/>
    <property type="molecule type" value="Genomic_DNA"/>
</dbReference>
<proteinExistence type="predicted"/>
<evidence type="ECO:0000313" key="2">
    <source>
        <dbReference type="Proteomes" id="UP000287651"/>
    </source>
</evidence>
<sequence>MISDEGGRGRRESCPPLLLKLQRNYFGCCCCHVLLPAVGERERAGSGKACRGGIYGGWHYSRSLICWGCAEGWYLERGSLTEMDAWWKMTNPRCRFNRSDLSVACTHKRSIQKSPQGKDEEAIWLRN</sequence>
<comment type="caution">
    <text evidence="1">The sequence shown here is derived from an EMBL/GenBank/DDBJ whole genome shotgun (WGS) entry which is preliminary data.</text>
</comment>
<accession>A0A426ZQP4</accession>
<name>A0A426ZQP4_ENSVE</name>
<dbReference type="AlphaFoldDB" id="A0A426ZQP4"/>